<feature type="domain" description="Acyl-CoA dehydrogenase/oxidase N-terminal" evidence="8">
    <location>
        <begin position="55"/>
        <end position="168"/>
    </location>
</feature>
<dbReference type="Gene3D" id="1.20.140.10">
    <property type="entry name" value="Butyryl-CoA Dehydrogenase, subunit A, domain 3"/>
    <property type="match status" value="1"/>
</dbReference>
<evidence type="ECO:0000256" key="5">
    <source>
        <dbReference type="RuleBase" id="RU362125"/>
    </source>
</evidence>
<reference evidence="11 12" key="1">
    <citation type="journal article" date="2018" name="BMC Genomics">
        <title>Genomic evidence for intraspecific hybridization in a clonal and extremely halotolerant yeast.</title>
        <authorList>
            <person name="Gostincar C."/>
            <person name="Stajich J.E."/>
            <person name="Zupancic J."/>
            <person name="Zalar P."/>
            <person name="Gunde-Cimerman N."/>
        </authorList>
    </citation>
    <scope>NUCLEOTIDE SEQUENCE [LARGE SCALE GENOMIC DNA]</scope>
    <source>
        <strain evidence="10 12">EXF-6654</strain>
        <strain evidence="9 11">EXF-6656</strain>
    </source>
</reference>
<dbReference type="FunFam" id="1.20.140.10:FF:000012">
    <property type="entry name" value="Acyl-CoA dehydrogenase fadE12"/>
    <property type="match status" value="1"/>
</dbReference>
<dbReference type="Gene3D" id="1.10.540.10">
    <property type="entry name" value="Acyl-CoA dehydrogenase/oxidase, N-terminal domain"/>
    <property type="match status" value="1"/>
</dbReference>
<dbReference type="InterPro" id="IPR046373">
    <property type="entry name" value="Acyl-CoA_Oxase/DH_mid-dom_sf"/>
</dbReference>
<keyword evidence="4 5" id="KW-0274">FAD</keyword>
<dbReference type="GO" id="GO:0003995">
    <property type="term" value="F:acyl-CoA dehydrogenase activity"/>
    <property type="evidence" value="ECO:0007669"/>
    <property type="project" value="TreeGrafter"/>
</dbReference>
<dbReference type="SUPFAM" id="SSF56645">
    <property type="entry name" value="Acyl-CoA dehydrogenase NM domain-like"/>
    <property type="match status" value="1"/>
</dbReference>
<comment type="similarity">
    <text evidence="2 5">Belongs to the acyl-CoA dehydrogenase family.</text>
</comment>
<dbReference type="OrthoDB" id="435240at2759"/>
<feature type="domain" description="Acyl-CoA dehydrogenase/oxidase C-terminal" evidence="6">
    <location>
        <begin position="286"/>
        <end position="446"/>
    </location>
</feature>
<dbReference type="InterPro" id="IPR013786">
    <property type="entry name" value="AcylCoA_DH/ox_N"/>
</dbReference>
<accession>A0A3M6X006</accession>
<dbReference type="InterPro" id="IPR009100">
    <property type="entry name" value="AcylCoA_DH/oxidase_NM_dom_sf"/>
</dbReference>
<dbReference type="GO" id="GO:0050660">
    <property type="term" value="F:flavin adenine dinucleotide binding"/>
    <property type="evidence" value="ECO:0007669"/>
    <property type="project" value="InterPro"/>
</dbReference>
<dbReference type="InterPro" id="IPR009075">
    <property type="entry name" value="AcylCo_DH/oxidase_C"/>
</dbReference>
<evidence type="ECO:0000313" key="9">
    <source>
        <dbReference type="EMBL" id="RMX84203.1"/>
    </source>
</evidence>
<keyword evidence="5" id="KW-0560">Oxidoreductase</keyword>
<dbReference type="Pfam" id="PF02770">
    <property type="entry name" value="Acyl-CoA_dh_M"/>
    <property type="match status" value="1"/>
</dbReference>
<sequence length="454" mass="49930">MVRNLLPTLQTTAKLARTTTRPSLLKPRWANALQCTKRAFSITPCRPLMETSGFTDEQLTVRDAIFKICENFPDDYWMERDQTETYPHELHAALAKDGWLGIALPEYLGGSGLGISEATMMLQSIAESGAGLAGAQSIHANVYATQPVAKFATDDQRDRFLRKIISGEWRTCFGVTEPNTGLETLKLKTLATPTQDGSGYLISGQKIWISSAQVATKMVLLARTTPLEEVKKPSEGLSMFYIDFDLNAPGLEAKKIKKMGGRAIDANQVFFENYFVLKDALIGEEGQGFKIILHGMNAERCLLAGEALGLGYAALEKATTYAKDRVVFGRPIGQNQAIQHPLASAFMHLEAAKLATYHAARLYDRSSPNHPEHDSSITPHAVGVACNSAKYLAAEAAFTACERSVMSMGGMGYAAEYHVERYLRECFVPRLAPVSREMIMNFIGEKALGLPRSY</sequence>
<dbReference type="Pfam" id="PF02771">
    <property type="entry name" value="Acyl-CoA_dh_N"/>
    <property type="match status" value="1"/>
</dbReference>
<evidence type="ECO:0000256" key="2">
    <source>
        <dbReference type="ARBA" id="ARBA00009347"/>
    </source>
</evidence>
<evidence type="ECO:0000256" key="3">
    <source>
        <dbReference type="ARBA" id="ARBA00022630"/>
    </source>
</evidence>
<dbReference type="EMBL" id="QWIJ01000297">
    <property type="protein sequence ID" value="RMX84203.1"/>
    <property type="molecule type" value="Genomic_DNA"/>
</dbReference>
<gene>
    <name evidence="10" type="ORF">D0868_09024</name>
    <name evidence="9" type="ORF">D0869_04741</name>
</gene>
<dbReference type="AlphaFoldDB" id="A0A3M6X006"/>
<protein>
    <recommendedName>
        <fullName evidence="13">Acyl-CoA dehydrogenase</fullName>
    </recommendedName>
</protein>
<organism evidence="9 11">
    <name type="scientific">Hortaea werneckii</name>
    <name type="common">Black yeast</name>
    <name type="synonym">Cladosporium werneckii</name>
    <dbReference type="NCBI Taxonomy" id="91943"/>
    <lineage>
        <taxon>Eukaryota</taxon>
        <taxon>Fungi</taxon>
        <taxon>Dikarya</taxon>
        <taxon>Ascomycota</taxon>
        <taxon>Pezizomycotina</taxon>
        <taxon>Dothideomycetes</taxon>
        <taxon>Dothideomycetidae</taxon>
        <taxon>Mycosphaerellales</taxon>
        <taxon>Teratosphaeriaceae</taxon>
        <taxon>Hortaea</taxon>
    </lineage>
</organism>
<dbReference type="SUPFAM" id="SSF47203">
    <property type="entry name" value="Acyl-CoA dehydrogenase C-terminal domain-like"/>
    <property type="match status" value="1"/>
</dbReference>
<dbReference type="Proteomes" id="UP000282582">
    <property type="component" value="Unassembled WGS sequence"/>
</dbReference>
<evidence type="ECO:0000313" key="11">
    <source>
        <dbReference type="Proteomes" id="UP000281245"/>
    </source>
</evidence>
<dbReference type="CDD" id="cd00567">
    <property type="entry name" value="ACAD"/>
    <property type="match status" value="1"/>
</dbReference>
<dbReference type="Gene3D" id="2.40.110.10">
    <property type="entry name" value="Butyryl-CoA Dehydrogenase, subunit A, domain 2"/>
    <property type="match status" value="1"/>
</dbReference>
<dbReference type="FunFam" id="1.10.540.10:FF:000027">
    <property type="entry name" value="Putative acyl-CoA dehydrogenase"/>
    <property type="match status" value="1"/>
</dbReference>
<evidence type="ECO:0000259" key="6">
    <source>
        <dbReference type="Pfam" id="PF00441"/>
    </source>
</evidence>
<evidence type="ECO:0000313" key="12">
    <source>
        <dbReference type="Proteomes" id="UP000282582"/>
    </source>
</evidence>
<dbReference type="InterPro" id="IPR006091">
    <property type="entry name" value="Acyl-CoA_Oxase/DH_mid-dom"/>
</dbReference>
<name>A0A3M6X006_HORWE</name>
<proteinExistence type="inferred from homology"/>
<comment type="cofactor">
    <cofactor evidence="1 5">
        <name>FAD</name>
        <dbReference type="ChEBI" id="CHEBI:57692"/>
    </cofactor>
</comment>
<evidence type="ECO:0008006" key="13">
    <source>
        <dbReference type="Google" id="ProtNLM"/>
    </source>
</evidence>
<dbReference type="InterPro" id="IPR036250">
    <property type="entry name" value="AcylCo_DH-like_C"/>
</dbReference>
<dbReference type="Pfam" id="PF00441">
    <property type="entry name" value="Acyl-CoA_dh_1"/>
    <property type="match status" value="1"/>
</dbReference>
<dbReference type="PANTHER" id="PTHR43884:SF19">
    <property type="entry name" value="ACYL-COA DEHYDROGENASE FADE4-RELATED"/>
    <property type="match status" value="1"/>
</dbReference>
<evidence type="ECO:0000259" key="8">
    <source>
        <dbReference type="Pfam" id="PF02771"/>
    </source>
</evidence>
<evidence type="ECO:0000256" key="1">
    <source>
        <dbReference type="ARBA" id="ARBA00001974"/>
    </source>
</evidence>
<dbReference type="PANTHER" id="PTHR43884">
    <property type="entry name" value="ACYL-COA DEHYDROGENASE"/>
    <property type="match status" value="1"/>
</dbReference>
<dbReference type="GO" id="GO:0005886">
    <property type="term" value="C:plasma membrane"/>
    <property type="evidence" value="ECO:0007669"/>
    <property type="project" value="TreeGrafter"/>
</dbReference>
<dbReference type="EMBL" id="QWIK01000838">
    <property type="protein sequence ID" value="RMY00405.1"/>
    <property type="molecule type" value="Genomic_DNA"/>
</dbReference>
<keyword evidence="3 5" id="KW-0285">Flavoprotein</keyword>
<comment type="caution">
    <text evidence="9">The sequence shown here is derived from an EMBL/GenBank/DDBJ whole genome shotgun (WGS) entry which is preliminary data.</text>
</comment>
<dbReference type="InterPro" id="IPR037069">
    <property type="entry name" value="AcylCoA_DH/ox_N_sf"/>
</dbReference>
<feature type="domain" description="Acyl-CoA oxidase/dehydrogenase middle" evidence="7">
    <location>
        <begin position="172"/>
        <end position="273"/>
    </location>
</feature>
<evidence type="ECO:0000256" key="4">
    <source>
        <dbReference type="ARBA" id="ARBA00022827"/>
    </source>
</evidence>
<dbReference type="Proteomes" id="UP000281245">
    <property type="component" value="Unassembled WGS sequence"/>
</dbReference>
<evidence type="ECO:0000259" key="7">
    <source>
        <dbReference type="Pfam" id="PF02770"/>
    </source>
</evidence>
<evidence type="ECO:0000313" key="10">
    <source>
        <dbReference type="EMBL" id="RMY00405.1"/>
    </source>
</evidence>